<name>A0A6A4W1A1_AMPAM</name>
<evidence type="ECO:0000313" key="7">
    <source>
        <dbReference type="EMBL" id="KAF0301767.1"/>
    </source>
</evidence>
<feature type="domain" description="Aminotransferase class I/classII large" evidence="6">
    <location>
        <begin position="199"/>
        <end position="280"/>
    </location>
</feature>
<evidence type="ECO:0000256" key="5">
    <source>
        <dbReference type="SAM" id="Phobius"/>
    </source>
</evidence>
<evidence type="ECO:0000256" key="3">
    <source>
        <dbReference type="ARBA" id="ARBA00022679"/>
    </source>
</evidence>
<dbReference type="AlphaFoldDB" id="A0A6A4W1A1"/>
<evidence type="ECO:0000256" key="2">
    <source>
        <dbReference type="ARBA" id="ARBA00008392"/>
    </source>
</evidence>
<protein>
    <submittedName>
        <fullName evidence="7">Serine palmitoyltransferase 2</fullName>
    </submittedName>
</protein>
<comment type="similarity">
    <text evidence="2">Belongs to the class-II pyridoxal-phosphate-dependent aminotransferase family.</text>
</comment>
<dbReference type="GO" id="GO:0017059">
    <property type="term" value="C:serine palmitoyltransferase complex"/>
    <property type="evidence" value="ECO:0007669"/>
    <property type="project" value="TreeGrafter"/>
</dbReference>
<comment type="cofactor">
    <cofactor evidence="1">
        <name>pyridoxal 5'-phosphate</name>
        <dbReference type="ChEBI" id="CHEBI:597326"/>
    </cofactor>
</comment>
<keyword evidence="8" id="KW-1185">Reference proteome</keyword>
<gene>
    <name evidence="7" type="primary">Sptlc2</name>
    <name evidence="7" type="ORF">FJT64_026005</name>
</gene>
<evidence type="ECO:0000313" key="8">
    <source>
        <dbReference type="Proteomes" id="UP000440578"/>
    </source>
</evidence>
<dbReference type="InterPro" id="IPR004839">
    <property type="entry name" value="Aminotransferase_I/II_large"/>
</dbReference>
<keyword evidence="5" id="KW-1133">Transmembrane helix</keyword>
<comment type="caution">
    <text evidence="7">The sequence shown here is derived from an EMBL/GenBank/DDBJ whole genome shotgun (WGS) entry which is preliminary data.</text>
</comment>
<dbReference type="GO" id="GO:0004758">
    <property type="term" value="F:serine C-palmitoyltransferase activity"/>
    <property type="evidence" value="ECO:0007669"/>
    <property type="project" value="TreeGrafter"/>
</dbReference>
<proteinExistence type="inferred from homology"/>
<organism evidence="7 8">
    <name type="scientific">Amphibalanus amphitrite</name>
    <name type="common">Striped barnacle</name>
    <name type="synonym">Balanus amphitrite</name>
    <dbReference type="NCBI Taxonomy" id="1232801"/>
    <lineage>
        <taxon>Eukaryota</taxon>
        <taxon>Metazoa</taxon>
        <taxon>Ecdysozoa</taxon>
        <taxon>Arthropoda</taxon>
        <taxon>Crustacea</taxon>
        <taxon>Multicrustacea</taxon>
        <taxon>Cirripedia</taxon>
        <taxon>Thoracica</taxon>
        <taxon>Thoracicalcarea</taxon>
        <taxon>Balanomorpha</taxon>
        <taxon>Balanoidea</taxon>
        <taxon>Balanidae</taxon>
        <taxon>Amphibalaninae</taxon>
        <taxon>Amphibalanus</taxon>
    </lineage>
</organism>
<dbReference type="PANTHER" id="PTHR13693:SF3">
    <property type="entry name" value="LD36009P"/>
    <property type="match status" value="1"/>
</dbReference>
<dbReference type="Pfam" id="PF00155">
    <property type="entry name" value="Aminotran_1_2"/>
    <property type="match status" value="1"/>
</dbReference>
<dbReference type="EMBL" id="VIIS01001125">
    <property type="protein sequence ID" value="KAF0301767.1"/>
    <property type="molecule type" value="Genomic_DNA"/>
</dbReference>
<evidence type="ECO:0000256" key="1">
    <source>
        <dbReference type="ARBA" id="ARBA00001933"/>
    </source>
</evidence>
<reference evidence="7 8" key="1">
    <citation type="submission" date="2019-07" db="EMBL/GenBank/DDBJ databases">
        <title>Draft genome assembly of a fouling barnacle, Amphibalanus amphitrite (Darwin, 1854): The first reference genome for Thecostraca.</title>
        <authorList>
            <person name="Kim W."/>
        </authorList>
    </citation>
    <scope>NUCLEOTIDE SEQUENCE [LARGE SCALE GENOMIC DNA]</scope>
    <source>
        <strain evidence="7">SNU_AA5</strain>
        <tissue evidence="7">Soma without cirri and trophi</tissue>
    </source>
</reference>
<dbReference type="InterPro" id="IPR015424">
    <property type="entry name" value="PyrdxlP-dep_Trfase"/>
</dbReference>
<evidence type="ECO:0000259" key="6">
    <source>
        <dbReference type="Pfam" id="PF00155"/>
    </source>
</evidence>
<dbReference type="OrthoDB" id="65434at2759"/>
<dbReference type="InterPro" id="IPR050087">
    <property type="entry name" value="AON_synthase_class-II"/>
</dbReference>
<feature type="transmembrane region" description="Helical" evidence="5">
    <location>
        <begin position="106"/>
        <end position="125"/>
    </location>
</feature>
<keyword evidence="3 7" id="KW-0808">Transferase</keyword>
<dbReference type="InterPro" id="IPR015421">
    <property type="entry name" value="PyrdxlP-dep_Trfase_major"/>
</dbReference>
<keyword evidence="4" id="KW-0012">Acyltransferase</keyword>
<dbReference type="Proteomes" id="UP000440578">
    <property type="component" value="Unassembled WGS sequence"/>
</dbReference>
<dbReference type="GO" id="GO:0046513">
    <property type="term" value="P:ceramide biosynthetic process"/>
    <property type="evidence" value="ECO:0007669"/>
    <property type="project" value="TreeGrafter"/>
</dbReference>
<dbReference type="PANTHER" id="PTHR13693">
    <property type="entry name" value="CLASS II AMINOTRANSFERASE/8-AMINO-7-OXONONANOATE SYNTHASE"/>
    <property type="match status" value="1"/>
</dbReference>
<dbReference type="GO" id="GO:0046512">
    <property type="term" value="P:sphingosine biosynthetic process"/>
    <property type="evidence" value="ECO:0007669"/>
    <property type="project" value="TreeGrafter"/>
</dbReference>
<evidence type="ECO:0000256" key="4">
    <source>
        <dbReference type="ARBA" id="ARBA00023315"/>
    </source>
</evidence>
<sequence>MSLKREASKIGIQLVSKPSLTIGSLLCSKAKHHLPKLQESNVVHKIECSCQVDGDPVVYIGETDRELGTRTSSAAPTCSQPPVATAASSSAPAAAAEDDSLEECTLWVAFVTYLAYFVLVAVGYVKEFLFPVHQKEKDRQGYTPLYLSFESFYIRNVYRRMSVCFNNPLASCPGGQIDIQLRETPDYGFSYSRTGEVRRCINFGSYNYLGFAENSGPCTDTAERLLRRDGVAPCSSRMHLGSQQCQDDLEALVAEYLGVEDAVTFSMGFATNALNIPTLSGYGATDRQNL</sequence>
<accession>A0A6A4W1A1</accession>
<dbReference type="Gene3D" id="3.40.640.10">
    <property type="entry name" value="Type I PLP-dependent aspartate aminotransferase-like (Major domain)"/>
    <property type="match status" value="1"/>
</dbReference>
<keyword evidence="5" id="KW-0812">Transmembrane</keyword>
<dbReference type="GO" id="GO:0016020">
    <property type="term" value="C:membrane"/>
    <property type="evidence" value="ECO:0007669"/>
    <property type="project" value="GOC"/>
</dbReference>
<dbReference type="SUPFAM" id="SSF53383">
    <property type="entry name" value="PLP-dependent transferases"/>
    <property type="match status" value="1"/>
</dbReference>
<dbReference type="GO" id="GO:0030170">
    <property type="term" value="F:pyridoxal phosphate binding"/>
    <property type="evidence" value="ECO:0007669"/>
    <property type="project" value="InterPro"/>
</dbReference>
<keyword evidence="5" id="KW-0472">Membrane</keyword>